<dbReference type="EMBL" id="JAHXZJ010000374">
    <property type="protein sequence ID" value="KAH0560106.1"/>
    <property type="molecule type" value="Genomic_DNA"/>
</dbReference>
<comment type="caution">
    <text evidence="1">The sequence shown here is derived from an EMBL/GenBank/DDBJ whole genome shotgun (WGS) entry which is preliminary data.</text>
</comment>
<keyword evidence="2" id="KW-1185">Reference proteome</keyword>
<evidence type="ECO:0000313" key="1">
    <source>
        <dbReference type="EMBL" id="KAH0560106.1"/>
    </source>
</evidence>
<protein>
    <submittedName>
        <fullName evidence="1">Uncharacterized protein</fullName>
    </submittedName>
</protein>
<organism evidence="1 2">
    <name type="scientific">Cotesia glomerata</name>
    <name type="common">Lepidopteran parasitic wasp</name>
    <name type="synonym">Apanteles glomeratus</name>
    <dbReference type="NCBI Taxonomy" id="32391"/>
    <lineage>
        <taxon>Eukaryota</taxon>
        <taxon>Metazoa</taxon>
        <taxon>Ecdysozoa</taxon>
        <taxon>Arthropoda</taxon>
        <taxon>Hexapoda</taxon>
        <taxon>Insecta</taxon>
        <taxon>Pterygota</taxon>
        <taxon>Neoptera</taxon>
        <taxon>Endopterygota</taxon>
        <taxon>Hymenoptera</taxon>
        <taxon>Apocrita</taxon>
        <taxon>Ichneumonoidea</taxon>
        <taxon>Braconidae</taxon>
        <taxon>Microgastrinae</taxon>
        <taxon>Cotesia</taxon>
    </lineage>
</organism>
<dbReference type="AlphaFoldDB" id="A0AAV7IEW6"/>
<sequence>MVLYNFLLGRSSKDYPGNPSDVKVVYSDGTRAFYATTESECGLGWLLTILLQVARCAKTDTGWIRVSSLNSGTLDARSRYAERTNPYSHPSWGWRSTREGEVSLSTTDVIRPH</sequence>
<dbReference type="Proteomes" id="UP000826195">
    <property type="component" value="Unassembled WGS sequence"/>
</dbReference>
<gene>
    <name evidence="1" type="ORF">KQX54_001386</name>
</gene>
<proteinExistence type="predicted"/>
<accession>A0AAV7IEW6</accession>
<name>A0AAV7IEW6_COTGL</name>
<reference evidence="1 2" key="1">
    <citation type="journal article" date="2021" name="J. Hered.">
        <title>A chromosome-level genome assembly of the parasitoid wasp, Cotesia glomerata (Hymenoptera: Braconidae).</title>
        <authorList>
            <person name="Pinto B.J."/>
            <person name="Weis J.J."/>
            <person name="Gamble T."/>
            <person name="Ode P.J."/>
            <person name="Paul R."/>
            <person name="Zaspel J.M."/>
        </authorList>
    </citation>
    <scope>NUCLEOTIDE SEQUENCE [LARGE SCALE GENOMIC DNA]</scope>
    <source>
        <strain evidence="1">CgM1</strain>
    </source>
</reference>
<evidence type="ECO:0000313" key="2">
    <source>
        <dbReference type="Proteomes" id="UP000826195"/>
    </source>
</evidence>